<dbReference type="GO" id="GO:0005886">
    <property type="term" value="C:plasma membrane"/>
    <property type="evidence" value="ECO:0007669"/>
    <property type="project" value="TreeGrafter"/>
</dbReference>
<sequence>MADVGAPPRGALSKLRRSKDKAIGNVSTTSLPGTSGESDDGPANATDKDGLRASMENAIDKVRGSSRRRSVDDRPKTEDGQPRKLSTLVSKAKRKVRKGDRDADLSQTTSLESGTDLALAGNRSESSLLFDESGHSSLLTDDERTDGDGKPVRPSLSPHQSHAGYLTFSSPEINAQTSAVIPGSELVTSPESESIADPLANASIPQIVEPLDSGDHGPTPPIPDRSPSPSNKLRGPFTLSRKKSSDDGAKSSAGGSGGLGGLFKSSSRRNSLSKGLGSDSQQQKTEQVNTGPKGEEIQDSASQDRPETPKPRGRPIDTSIPLTPPNLIETPTTLVTPPTPTDPGIATFPRDPKSPQRASPSRPLSSVESIRHRRAQSGNLPSKLSTSINAPLTPTVEEAKTPGGTLTQPPNSAASFFSSVFSVAQKAGNSFGSFNSFTLQNQKSKPISGVQTGTEGGEEVIPGVESRPATGAGEEKKQLAVETLGKGNLSLSHLGISEAQETSPMSSTIELQQNGQAEGQQSRKAEEEAAARAVSSAYEKPIAAVVSQATGRPSSIASNERLTLNGDQTPPRPPNEQDSNLSGMKRSGSVRSKLSGRRKHRGSSATAGTSNSIAAALRDTTTGLANPAVHGIGHRLTGFAVASSKRNKEFHQLFRSVPEDDYLIEDYSAALQRDILLHGRLYVSEGHVCFSSNILGWVTNLVISFDEIVSVEKKSTAVIFPNALVISTLHARNTFASFVARDSTYELLIGIWKISHPNLKSSLNGVTLDDAGTGDKTEVAEPEGSEDDTDEGTEDEVYDEDADDDAGSFTDGGMAASLAESEAGDNALSRKTSAAPLSSPPTNGLGSKGLESADAVVTAAALSSEFPGAPTHEPTQCTETAEHYDRPLTDTIIPAPLGKVYSMMFGPASGAFMKKWLVEDQKSRDLNYADDKTGLDNDHREFTFDYIKPINAPVGPKQTKCITTNTLKAFDLEKAVSVDCSTATPDVPSGNVFTTKTRYCLMWGPNNSTRMIATCTVEWTGKSWLKGPIEKGAEQGQQEYIKAITASLKAAVTTKPPVKGLPRKGKRKGKQGPVFDAEEAVTQREAQIEQDKLAKKWGFLEPVHQIVGPIIDIVRPFITSQVVIAVLFVLLAYSWLVPARGPAAGVSYPGYTPPERIAAYEEIWRREESALWDWLEDRTGLTDGVPLGAGVRHRERQKVMARKLDDEVSMSERQMDEQIRTTEEKLAGLKEAVEKRKSKAKKAA</sequence>
<dbReference type="Pfam" id="PF16016">
    <property type="entry name" value="VASt"/>
    <property type="match status" value="1"/>
</dbReference>
<evidence type="ECO:0000256" key="4">
    <source>
        <dbReference type="ARBA" id="ARBA00022989"/>
    </source>
</evidence>
<feature type="compositionally biased region" description="Polar residues" evidence="7">
    <location>
        <begin position="356"/>
        <end position="368"/>
    </location>
</feature>
<feature type="compositionally biased region" description="Polar residues" evidence="7">
    <location>
        <begin position="548"/>
        <end position="568"/>
    </location>
</feature>
<feature type="compositionally biased region" description="Acidic residues" evidence="7">
    <location>
        <begin position="780"/>
        <end position="806"/>
    </location>
</feature>
<proteinExistence type="inferred from homology"/>
<dbReference type="EMBL" id="ML993634">
    <property type="protein sequence ID" value="KAF2159687.1"/>
    <property type="molecule type" value="Genomic_DNA"/>
</dbReference>
<evidence type="ECO:0000256" key="8">
    <source>
        <dbReference type="SAM" id="Phobius"/>
    </source>
</evidence>
<feature type="transmembrane region" description="Helical" evidence="8">
    <location>
        <begin position="1117"/>
        <end position="1136"/>
    </location>
</feature>
<keyword evidence="5 8" id="KW-0472">Membrane</keyword>
<feature type="compositionally biased region" description="Polar residues" evidence="7">
    <location>
        <begin position="25"/>
        <end position="36"/>
    </location>
</feature>
<dbReference type="GO" id="GO:0005789">
    <property type="term" value="C:endoplasmic reticulum membrane"/>
    <property type="evidence" value="ECO:0007669"/>
    <property type="project" value="TreeGrafter"/>
</dbReference>
<evidence type="ECO:0000256" key="2">
    <source>
        <dbReference type="ARBA" id="ARBA00006582"/>
    </source>
</evidence>
<evidence type="ECO:0000256" key="1">
    <source>
        <dbReference type="ARBA" id="ARBA00004167"/>
    </source>
</evidence>
<dbReference type="InterPro" id="IPR051482">
    <property type="entry name" value="Cholesterol_transport"/>
</dbReference>
<evidence type="ECO:0000313" key="10">
    <source>
        <dbReference type="EMBL" id="KAF2159687.1"/>
    </source>
</evidence>
<dbReference type="Gene3D" id="2.30.29.30">
    <property type="entry name" value="Pleckstrin-homology domain (PH domain)/Phosphotyrosine-binding domain (PTB)"/>
    <property type="match status" value="1"/>
</dbReference>
<dbReference type="Pfam" id="PF02893">
    <property type="entry name" value="GRAM"/>
    <property type="match status" value="1"/>
</dbReference>
<keyword evidence="3 8" id="KW-0812">Transmembrane</keyword>
<dbReference type="InterPro" id="IPR004182">
    <property type="entry name" value="GRAM"/>
</dbReference>
<dbReference type="GO" id="GO:0032934">
    <property type="term" value="F:sterol binding"/>
    <property type="evidence" value="ECO:0007669"/>
    <property type="project" value="TreeGrafter"/>
</dbReference>
<evidence type="ECO:0000256" key="3">
    <source>
        <dbReference type="ARBA" id="ARBA00022692"/>
    </source>
</evidence>
<dbReference type="PANTHER" id="PTHR23319:SF4">
    <property type="entry name" value="GRAM DOMAIN CONTAINING 1B, ISOFORM E"/>
    <property type="match status" value="1"/>
</dbReference>
<gene>
    <name evidence="10" type="ORF">M409DRAFT_70867</name>
</gene>
<dbReference type="AlphaFoldDB" id="A0A6A6BY13"/>
<dbReference type="OrthoDB" id="2162691at2759"/>
<dbReference type="CDD" id="cd13220">
    <property type="entry name" value="PH-GRAM_GRAMDC"/>
    <property type="match status" value="1"/>
</dbReference>
<dbReference type="PROSITE" id="PS51778">
    <property type="entry name" value="VAST"/>
    <property type="match status" value="1"/>
</dbReference>
<dbReference type="PANTHER" id="PTHR23319">
    <property type="entry name" value="GRAM DOMAIN CONTAINING 1B, ISOFORM E"/>
    <property type="match status" value="1"/>
</dbReference>
<feature type="compositionally biased region" description="Polar residues" evidence="7">
    <location>
        <begin position="269"/>
        <end position="290"/>
    </location>
</feature>
<evidence type="ECO:0000256" key="7">
    <source>
        <dbReference type="SAM" id="MobiDB-lite"/>
    </source>
</evidence>
<evidence type="ECO:0000256" key="5">
    <source>
        <dbReference type="ARBA" id="ARBA00023136"/>
    </source>
</evidence>
<dbReference type="GO" id="GO:0140268">
    <property type="term" value="C:endoplasmic reticulum-plasma membrane contact site"/>
    <property type="evidence" value="ECO:0007669"/>
    <property type="project" value="TreeGrafter"/>
</dbReference>
<organism evidence="10 11">
    <name type="scientific">Zasmidium cellare ATCC 36951</name>
    <dbReference type="NCBI Taxonomy" id="1080233"/>
    <lineage>
        <taxon>Eukaryota</taxon>
        <taxon>Fungi</taxon>
        <taxon>Dikarya</taxon>
        <taxon>Ascomycota</taxon>
        <taxon>Pezizomycotina</taxon>
        <taxon>Dothideomycetes</taxon>
        <taxon>Dothideomycetidae</taxon>
        <taxon>Mycosphaerellales</taxon>
        <taxon>Mycosphaerellaceae</taxon>
        <taxon>Zasmidium</taxon>
    </lineage>
</organism>
<feature type="compositionally biased region" description="Polar residues" evidence="7">
    <location>
        <begin position="376"/>
        <end position="392"/>
    </location>
</feature>
<protein>
    <recommendedName>
        <fullName evidence="9">VASt domain-containing protein</fullName>
    </recommendedName>
</protein>
<feature type="region of interest" description="Disordered" evidence="7">
    <location>
        <begin position="1"/>
        <end position="410"/>
    </location>
</feature>
<keyword evidence="4 8" id="KW-1133">Transmembrane helix</keyword>
<dbReference type="GO" id="GO:0120015">
    <property type="term" value="F:sterol transfer activity"/>
    <property type="evidence" value="ECO:0007669"/>
    <property type="project" value="TreeGrafter"/>
</dbReference>
<dbReference type="Proteomes" id="UP000799537">
    <property type="component" value="Unassembled WGS sequence"/>
</dbReference>
<feature type="compositionally biased region" description="Basic and acidic residues" evidence="7">
    <location>
        <begin position="58"/>
        <end position="82"/>
    </location>
</feature>
<dbReference type="RefSeq" id="XP_033660576.1">
    <property type="nucleotide sequence ID" value="XM_033818932.1"/>
</dbReference>
<feature type="region of interest" description="Disordered" evidence="7">
    <location>
        <begin position="765"/>
        <end position="849"/>
    </location>
</feature>
<keyword evidence="11" id="KW-1185">Reference proteome</keyword>
<dbReference type="InterPro" id="IPR011993">
    <property type="entry name" value="PH-like_dom_sf"/>
</dbReference>
<feature type="region of interest" description="Disordered" evidence="7">
    <location>
        <begin position="499"/>
        <end position="526"/>
    </location>
</feature>
<dbReference type="GO" id="GO:0005739">
    <property type="term" value="C:mitochondrion"/>
    <property type="evidence" value="ECO:0007669"/>
    <property type="project" value="TreeGrafter"/>
</dbReference>
<evidence type="ECO:0000259" key="9">
    <source>
        <dbReference type="PROSITE" id="PS51778"/>
    </source>
</evidence>
<dbReference type="GO" id="GO:0032366">
    <property type="term" value="P:intracellular sterol transport"/>
    <property type="evidence" value="ECO:0007669"/>
    <property type="project" value="TreeGrafter"/>
</dbReference>
<feature type="coiled-coil region" evidence="6">
    <location>
        <begin position="1212"/>
        <end position="1239"/>
    </location>
</feature>
<comment type="similarity">
    <text evidence="2">Belongs to the YSP2 family.</text>
</comment>
<feature type="compositionally biased region" description="Polar residues" evidence="7">
    <location>
        <begin position="499"/>
        <end position="520"/>
    </location>
</feature>
<evidence type="ECO:0000313" key="11">
    <source>
        <dbReference type="Proteomes" id="UP000799537"/>
    </source>
</evidence>
<dbReference type="GeneID" id="54572204"/>
<evidence type="ECO:0000256" key="6">
    <source>
        <dbReference type="SAM" id="Coils"/>
    </source>
</evidence>
<dbReference type="SMART" id="SM00568">
    <property type="entry name" value="GRAM"/>
    <property type="match status" value="1"/>
</dbReference>
<accession>A0A6A6BY13</accession>
<reference evidence="10" key="1">
    <citation type="journal article" date="2020" name="Stud. Mycol.">
        <title>101 Dothideomycetes genomes: a test case for predicting lifestyles and emergence of pathogens.</title>
        <authorList>
            <person name="Haridas S."/>
            <person name="Albert R."/>
            <person name="Binder M."/>
            <person name="Bloem J."/>
            <person name="Labutti K."/>
            <person name="Salamov A."/>
            <person name="Andreopoulos B."/>
            <person name="Baker S."/>
            <person name="Barry K."/>
            <person name="Bills G."/>
            <person name="Bluhm B."/>
            <person name="Cannon C."/>
            <person name="Castanera R."/>
            <person name="Culley D."/>
            <person name="Daum C."/>
            <person name="Ezra D."/>
            <person name="Gonzalez J."/>
            <person name="Henrissat B."/>
            <person name="Kuo A."/>
            <person name="Liang C."/>
            <person name="Lipzen A."/>
            <person name="Lutzoni F."/>
            <person name="Magnuson J."/>
            <person name="Mondo S."/>
            <person name="Nolan M."/>
            <person name="Ohm R."/>
            <person name="Pangilinan J."/>
            <person name="Park H.-J."/>
            <person name="Ramirez L."/>
            <person name="Alfaro M."/>
            <person name="Sun H."/>
            <person name="Tritt A."/>
            <person name="Yoshinaga Y."/>
            <person name="Zwiers L.-H."/>
            <person name="Turgeon B."/>
            <person name="Goodwin S."/>
            <person name="Spatafora J."/>
            <person name="Crous P."/>
            <person name="Grigoriev I."/>
        </authorList>
    </citation>
    <scope>NUCLEOTIDE SEQUENCE</scope>
    <source>
        <strain evidence="10">ATCC 36951</strain>
    </source>
</reference>
<feature type="region of interest" description="Disordered" evidence="7">
    <location>
        <begin position="445"/>
        <end position="478"/>
    </location>
</feature>
<keyword evidence="6" id="KW-0175">Coiled coil</keyword>
<feature type="region of interest" description="Disordered" evidence="7">
    <location>
        <begin position="548"/>
        <end position="611"/>
    </location>
</feature>
<dbReference type="GO" id="GO:0032541">
    <property type="term" value="C:cortical endoplasmic reticulum"/>
    <property type="evidence" value="ECO:0007669"/>
    <property type="project" value="TreeGrafter"/>
</dbReference>
<name>A0A6A6BY13_ZASCE</name>
<comment type="subcellular location">
    <subcellularLocation>
        <location evidence="1">Membrane</location>
        <topology evidence="1">Single-pass membrane protein</topology>
    </subcellularLocation>
</comment>
<feature type="compositionally biased region" description="Polar residues" evidence="7">
    <location>
        <begin position="829"/>
        <end position="845"/>
    </location>
</feature>
<feature type="compositionally biased region" description="Polar residues" evidence="7">
    <location>
        <begin position="167"/>
        <end position="179"/>
    </location>
</feature>
<feature type="domain" description="VASt" evidence="9">
    <location>
        <begin position="884"/>
        <end position="1056"/>
    </location>
</feature>
<dbReference type="InterPro" id="IPR031968">
    <property type="entry name" value="VASt"/>
</dbReference>